<name>A0A8B8IHU6_VANTA</name>
<accession>A0A8B8IHU6</accession>
<evidence type="ECO:0000256" key="1">
    <source>
        <dbReference type="SAM" id="Phobius"/>
    </source>
</evidence>
<feature type="domain" description="Kazal-like" evidence="2">
    <location>
        <begin position="56"/>
        <end position="105"/>
    </location>
</feature>
<feature type="domain" description="Kazal-like" evidence="2">
    <location>
        <begin position="209"/>
        <end position="255"/>
    </location>
</feature>
<dbReference type="PANTHER" id="PTHR21131">
    <property type="entry name" value="SERINE-TYPE ENDOPEPTIDASE INHIBITOR"/>
    <property type="match status" value="1"/>
</dbReference>
<dbReference type="SMART" id="SM00280">
    <property type="entry name" value="KAZAL"/>
    <property type="match status" value="4"/>
</dbReference>
<keyword evidence="3" id="KW-1185">Reference proteome</keyword>
<dbReference type="RefSeq" id="XP_026495626.2">
    <property type="nucleotide sequence ID" value="XM_026639841.2"/>
</dbReference>
<dbReference type="InterPro" id="IPR002350">
    <property type="entry name" value="Kazal_dom"/>
</dbReference>
<dbReference type="CDD" id="cd00104">
    <property type="entry name" value="KAZAL_FS"/>
    <property type="match status" value="4"/>
</dbReference>
<keyword evidence="1" id="KW-1133">Transmembrane helix</keyword>
<dbReference type="InterPro" id="IPR036058">
    <property type="entry name" value="Kazal_dom_sf"/>
</dbReference>
<dbReference type="AlphaFoldDB" id="A0A8B8IHU6"/>
<dbReference type="Gene3D" id="3.30.60.30">
    <property type="match status" value="4"/>
</dbReference>
<gene>
    <name evidence="4" type="primary">LOC113400316</name>
</gene>
<feature type="domain" description="Kazal-like" evidence="2">
    <location>
        <begin position="106"/>
        <end position="135"/>
    </location>
</feature>
<evidence type="ECO:0000313" key="4">
    <source>
        <dbReference type="RefSeq" id="XP_026495626.2"/>
    </source>
</evidence>
<dbReference type="PROSITE" id="PS00282">
    <property type="entry name" value="KAZAL_1"/>
    <property type="match status" value="2"/>
</dbReference>
<organism evidence="3 4">
    <name type="scientific">Vanessa tameamea</name>
    <name type="common">Kamehameha butterfly</name>
    <dbReference type="NCBI Taxonomy" id="334116"/>
    <lineage>
        <taxon>Eukaryota</taxon>
        <taxon>Metazoa</taxon>
        <taxon>Ecdysozoa</taxon>
        <taxon>Arthropoda</taxon>
        <taxon>Hexapoda</taxon>
        <taxon>Insecta</taxon>
        <taxon>Pterygota</taxon>
        <taxon>Neoptera</taxon>
        <taxon>Endopterygota</taxon>
        <taxon>Lepidoptera</taxon>
        <taxon>Glossata</taxon>
        <taxon>Ditrysia</taxon>
        <taxon>Papilionoidea</taxon>
        <taxon>Nymphalidae</taxon>
        <taxon>Nymphalinae</taxon>
        <taxon>Vanessa</taxon>
    </lineage>
</organism>
<dbReference type="SUPFAM" id="SSF100895">
    <property type="entry name" value="Kazal-type serine protease inhibitors"/>
    <property type="match status" value="4"/>
</dbReference>
<evidence type="ECO:0000313" key="3">
    <source>
        <dbReference type="Proteomes" id="UP001652626"/>
    </source>
</evidence>
<dbReference type="Proteomes" id="UP001652626">
    <property type="component" value="Chromosome 17"/>
</dbReference>
<dbReference type="PANTHER" id="PTHR21131:SF0">
    <property type="entry name" value="GEO10195P1-RELATED"/>
    <property type="match status" value="1"/>
</dbReference>
<feature type="domain" description="Kazal-like" evidence="2">
    <location>
        <begin position="142"/>
        <end position="202"/>
    </location>
</feature>
<evidence type="ECO:0000259" key="2">
    <source>
        <dbReference type="PROSITE" id="PS51465"/>
    </source>
</evidence>
<keyword evidence="1" id="KW-0472">Membrane</keyword>
<sequence>MAFIIQYSTRSRVKTQSCTVWCIYNIFLDNFKRIIIVKMFYQFGVLLLVGTYLSVTSALPPCVCTRELKPVCGSDGNTYSNECLLNCKRLENQDLKVERSGLCENEPPSCFCTYEYQPICGTNGVTYPNKCSLECERADVKIAYTGECKADEVTKLLPCTCTRERKPVCGTDGNTYSNPCMLNCAREQNEDLNIDHAGRCTNDIKVVEHAENVSCACTRNLAPVCASNGVTFNNVCLMQCSGTHLTVVKDGPCEFA</sequence>
<dbReference type="GeneID" id="113400316"/>
<feature type="transmembrane region" description="Helical" evidence="1">
    <location>
        <begin position="40"/>
        <end position="59"/>
    </location>
</feature>
<reference evidence="4" key="1">
    <citation type="submission" date="2025-08" db="UniProtKB">
        <authorList>
            <consortium name="RefSeq"/>
        </authorList>
    </citation>
    <scope>IDENTIFICATION</scope>
    <source>
        <tissue evidence="4">Whole body</tissue>
    </source>
</reference>
<dbReference type="OrthoDB" id="126772at2759"/>
<keyword evidence="1" id="KW-0812">Transmembrane</keyword>
<dbReference type="OMA" id="KMANCAA"/>
<dbReference type="Pfam" id="PF00050">
    <property type="entry name" value="Kazal_1"/>
    <property type="match status" value="3"/>
</dbReference>
<dbReference type="GO" id="GO:0005615">
    <property type="term" value="C:extracellular space"/>
    <property type="evidence" value="ECO:0007669"/>
    <property type="project" value="TreeGrafter"/>
</dbReference>
<keyword evidence="4" id="KW-0722">Serine protease inhibitor</keyword>
<dbReference type="PROSITE" id="PS51465">
    <property type="entry name" value="KAZAL_2"/>
    <property type="match status" value="4"/>
</dbReference>
<keyword evidence="4" id="KW-0646">Protease inhibitor</keyword>
<dbReference type="Pfam" id="PF07648">
    <property type="entry name" value="Kazal_2"/>
    <property type="match status" value="1"/>
</dbReference>
<protein>
    <submittedName>
        <fullName evidence="4">Serine protease inhibitor dipetalogastin-like</fullName>
    </submittedName>
</protein>
<proteinExistence type="predicted"/>
<dbReference type="InterPro" id="IPR053265">
    <property type="entry name" value="Serpin"/>
</dbReference>
<dbReference type="GO" id="GO:0004867">
    <property type="term" value="F:serine-type endopeptidase inhibitor activity"/>
    <property type="evidence" value="ECO:0007669"/>
    <property type="project" value="UniProtKB-KW"/>
</dbReference>